<gene>
    <name evidence="2" type="ORF">BU24DRAFT_423325</name>
</gene>
<keyword evidence="3" id="KW-1185">Reference proteome</keyword>
<evidence type="ECO:0000256" key="1">
    <source>
        <dbReference type="SAM" id="MobiDB-lite"/>
    </source>
</evidence>
<feature type="region of interest" description="Disordered" evidence="1">
    <location>
        <begin position="34"/>
        <end position="62"/>
    </location>
</feature>
<reference evidence="2" key="1">
    <citation type="journal article" date="2020" name="Stud. Mycol.">
        <title>101 Dothideomycetes genomes: a test case for predicting lifestyles and emergence of pathogens.</title>
        <authorList>
            <person name="Haridas S."/>
            <person name="Albert R."/>
            <person name="Binder M."/>
            <person name="Bloem J."/>
            <person name="Labutti K."/>
            <person name="Salamov A."/>
            <person name="Andreopoulos B."/>
            <person name="Baker S."/>
            <person name="Barry K."/>
            <person name="Bills G."/>
            <person name="Bluhm B."/>
            <person name="Cannon C."/>
            <person name="Castanera R."/>
            <person name="Culley D."/>
            <person name="Daum C."/>
            <person name="Ezra D."/>
            <person name="Gonzalez J."/>
            <person name="Henrissat B."/>
            <person name="Kuo A."/>
            <person name="Liang C."/>
            <person name="Lipzen A."/>
            <person name="Lutzoni F."/>
            <person name="Magnuson J."/>
            <person name="Mondo S."/>
            <person name="Nolan M."/>
            <person name="Ohm R."/>
            <person name="Pangilinan J."/>
            <person name="Park H.-J."/>
            <person name="Ramirez L."/>
            <person name="Alfaro M."/>
            <person name="Sun H."/>
            <person name="Tritt A."/>
            <person name="Yoshinaga Y."/>
            <person name="Zwiers L.-H."/>
            <person name="Turgeon B."/>
            <person name="Goodwin S."/>
            <person name="Spatafora J."/>
            <person name="Crous P."/>
            <person name="Grigoriev I."/>
        </authorList>
    </citation>
    <scope>NUCLEOTIDE SEQUENCE</scope>
    <source>
        <strain evidence="2">CBS 175.79</strain>
    </source>
</reference>
<proteinExistence type="predicted"/>
<name>A0A6A5XN42_9PLEO</name>
<accession>A0A6A5XN42</accession>
<evidence type="ECO:0008006" key="4">
    <source>
        <dbReference type="Google" id="ProtNLM"/>
    </source>
</evidence>
<dbReference type="AlphaFoldDB" id="A0A6A5XN42"/>
<dbReference type="Proteomes" id="UP000799778">
    <property type="component" value="Unassembled WGS sequence"/>
</dbReference>
<dbReference type="SUPFAM" id="SSF81383">
    <property type="entry name" value="F-box domain"/>
    <property type="match status" value="1"/>
</dbReference>
<dbReference type="OrthoDB" id="3692147at2759"/>
<dbReference type="InterPro" id="IPR036047">
    <property type="entry name" value="F-box-like_dom_sf"/>
</dbReference>
<dbReference type="EMBL" id="ML978070">
    <property type="protein sequence ID" value="KAF2014343.1"/>
    <property type="molecule type" value="Genomic_DNA"/>
</dbReference>
<dbReference type="GeneID" id="54285613"/>
<protein>
    <recommendedName>
        <fullName evidence="4">F-box domain-containing protein</fullName>
    </recommendedName>
</protein>
<evidence type="ECO:0000313" key="3">
    <source>
        <dbReference type="Proteomes" id="UP000799778"/>
    </source>
</evidence>
<dbReference type="RefSeq" id="XP_033382682.1">
    <property type="nucleotide sequence ID" value="XM_033528216.1"/>
</dbReference>
<sequence length="531" mass="61768">MLFLPRWVQRWRKKARRVEQIKARESLIEQNSIPDVIPPKLDPETATRSSTHQADKGTRIQEKQNNRQVQPLIVPLKELQRGMDPLIAVQVYNNRFCHLTRLPEEILLMICYFLCDDAVTLLCLRIVSRVFLRILNRQSMIWRGPWHQENFEHDYGDPFYLRSGPRLQLRLQLRLRLRRDGRCNNCRRWNDAHSKRLWDDCKFQQDFFRSPLSSLYCYACKVSHDRSQFASAYQGSTLNERETQCLGHQGSVQVCKHIHITWASIKAHIDDWRQKQPQHGGDWQACLSSFKIECHDAIHDTRCTGSEEPTWPRASLRTAEFRSSNVVLKLEWRPHSRLDALSLTVDGRMLAEELRTLFYRLRSLGPADTLYPPCHWRSPPELALFRPPRSSITGHFTAHKTGEDDALEPFTALLLSLPLRKGRLYNGYGYGANGRRLEIRPHQPADAGGTSISSQCLIVTYERDILICTTIAMEMPATKIVPTHSWLHAMDPRTYAHPQADIIRPDCKDATCFNYYLRQKLYFRCHIGSSA</sequence>
<feature type="compositionally biased region" description="Basic and acidic residues" evidence="1">
    <location>
        <begin position="53"/>
        <end position="62"/>
    </location>
</feature>
<organism evidence="2 3">
    <name type="scientific">Aaosphaeria arxii CBS 175.79</name>
    <dbReference type="NCBI Taxonomy" id="1450172"/>
    <lineage>
        <taxon>Eukaryota</taxon>
        <taxon>Fungi</taxon>
        <taxon>Dikarya</taxon>
        <taxon>Ascomycota</taxon>
        <taxon>Pezizomycotina</taxon>
        <taxon>Dothideomycetes</taxon>
        <taxon>Pleosporomycetidae</taxon>
        <taxon>Pleosporales</taxon>
        <taxon>Pleosporales incertae sedis</taxon>
        <taxon>Aaosphaeria</taxon>
    </lineage>
</organism>
<evidence type="ECO:0000313" key="2">
    <source>
        <dbReference type="EMBL" id="KAF2014343.1"/>
    </source>
</evidence>